<evidence type="ECO:0000256" key="4">
    <source>
        <dbReference type="ARBA" id="ARBA00022692"/>
    </source>
</evidence>
<evidence type="ECO:0000256" key="13">
    <source>
        <dbReference type="ARBA" id="ARBA00023288"/>
    </source>
</evidence>
<evidence type="ECO:0000313" key="24">
    <source>
        <dbReference type="EMBL" id="AGN29624.1"/>
    </source>
</evidence>
<dbReference type="GO" id="GO:0005635">
    <property type="term" value="C:nuclear envelope"/>
    <property type="evidence" value="ECO:0007669"/>
    <property type="project" value="TreeGrafter"/>
</dbReference>
<keyword evidence="12" id="KW-0456">Lyase</keyword>
<evidence type="ECO:0000256" key="7">
    <source>
        <dbReference type="ARBA" id="ARBA00023002"/>
    </source>
</evidence>
<reference evidence="24" key="1">
    <citation type="journal article" date="2013" name="J. Exp. Mar. Biol. Ecol.">
        <title>An improved method for achieving high-quality RNA for copepod gene transcriptomic studies.</title>
        <authorList>
            <person name="Zhang H."/>
            <person name="Finiguerra M."/>
            <person name="Dam H.G."/>
            <person name="Huang Y."/>
            <person name="Xu D."/>
            <person name="Liu G."/>
            <person name="Lin S."/>
        </authorList>
    </citation>
    <scope>NUCLEOTIDE SEQUENCE</scope>
</reference>
<keyword evidence="6 23" id="KW-1133">Transmembrane helix</keyword>
<evidence type="ECO:0000256" key="1">
    <source>
        <dbReference type="ARBA" id="ARBA00004374"/>
    </source>
</evidence>
<dbReference type="SUPFAM" id="SSF161084">
    <property type="entry name" value="MAPEG domain-like"/>
    <property type="match status" value="1"/>
</dbReference>
<evidence type="ECO:0000256" key="17">
    <source>
        <dbReference type="ARBA" id="ARBA00043664"/>
    </source>
</evidence>
<dbReference type="GO" id="GO:0006691">
    <property type="term" value="P:leukotriene metabolic process"/>
    <property type="evidence" value="ECO:0007669"/>
    <property type="project" value="UniProtKB-ARBA"/>
</dbReference>
<evidence type="ECO:0000256" key="3">
    <source>
        <dbReference type="ARBA" id="ARBA00022679"/>
    </source>
</evidence>
<keyword evidence="10 23" id="KW-0472">Membrane</keyword>
<keyword evidence="7" id="KW-0560">Oxidoreductase</keyword>
<comment type="pathway">
    <text evidence="14">Lipid metabolism; leukotriene C4 biosynthesis.</text>
</comment>
<name>R9TIN9_ACAPC</name>
<evidence type="ECO:0000256" key="11">
    <source>
        <dbReference type="ARBA" id="ARBA00023139"/>
    </source>
</evidence>
<comment type="catalytic activity">
    <reaction evidence="19">
        <text>15-deoxy-Delta(12,14)-prostaglandin J2 + glutathione = 15-deoxy-Delta(12,14)-prostaglandin J2-S-(R)-glutathione</text>
        <dbReference type="Rhea" id="RHEA:75963"/>
        <dbReference type="ChEBI" id="CHEBI:57925"/>
        <dbReference type="ChEBI" id="CHEBI:85236"/>
        <dbReference type="ChEBI" id="CHEBI:194498"/>
    </reaction>
    <physiologicalReaction direction="left-to-right" evidence="19">
        <dbReference type="Rhea" id="RHEA:75964"/>
    </physiologicalReaction>
</comment>
<evidence type="ECO:0000256" key="5">
    <source>
        <dbReference type="ARBA" id="ARBA00022787"/>
    </source>
</evidence>
<evidence type="ECO:0000256" key="20">
    <source>
        <dbReference type="ARBA" id="ARBA00069748"/>
    </source>
</evidence>
<sequence>MAVLSLPEDYGYVILTGVGAIFMAMWKGVKVGMARKEHKVEYPAMYSPDNKVFNCIQRSHQNTLENLSQFMFLLTTGGFSHPRLAAAAGRVWIAGRIVYGLGYSTGLPEKRVKGAFGYLGLLTLLGCSIHTAIQTIKF</sequence>
<feature type="transmembrane region" description="Helical" evidence="23">
    <location>
        <begin position="12"/>
        <end position="29"/>
    </location>
</feature>
<dbReference type="EMBL" id="KC989851">
    <property type="protein sequence ID" value="AGN29624.1"/>
    <property type="molecule type" value="mRNA"/>
</dbReference>
<dbReference type="FunFam" id="1.20.120.550:FF:000004">
    <property type="entry name" value="Microsomal glutathione S-transferase 3"/>
    <property type="match status" value="1"/>
</dbReference>
<feature type="transmembrane region" description="Helical" evidence="23">
    <location>
        <begin position="115"/>
        <end position="133"/>
    </location>
</feature>
<dbReference type="PANTHER" id="PTHR10250">
    <property type="entry name" value="MICROSOMAL GLUTATHIONE S-TRANSFERASE"/>
    <property type="match status" value="1"/>
</dbReference>
<evidence type="ECO:0000256" key="23">
    <source>
        <dbReference type="SAM" id="Phobius"/>
    </source>
</evidence>
<keyword evidence="11" id="KW-0564">Palmitate</keyword>
<evidence type="ECO:0000256" key="9">
    <source>
        <dbReference type="ARBA" id="ARBA00023128"/>
    </source>
</evidence>
<dbReference type="GO" id="GO:0004602">
    <property type="term" value="F:glutathione peroxidase activity"/>
    <property type="evidence" value="ECO:0007669"/>
    <property type="project" value="TreeGrafter"/>
</dbReference>
<dbReference type="InterPro" id="IPR001129">
    <property type="entry name" value="Membr-assoc_MAPEG"/>
</dbReference>
<dbReference type="Pfam" id="PF01124">
    <property type="entry name" value="MAPEG"/>
    <property type="match status" value="1"/>
</dbReference>
<comment type="catalytic activity">
    <reaction evidence="17">
        <text>(5S)-hydroperoxy-(6E,8Z,11Z,14Z)-eicosatetraenoate + 2 glutathione = (5S)-hydroxy-(6E,8Z,11Z,14Z)-eicosatetraenoate + glutathione disulfide + H2O</text>
        <dbReference type="Rhea" id="RHEA:48620"/>
        <dbReference type="ChEBI" id="CHEBI:15377"/>
        <dbReference type="ChEBI" id="CHEBI:57450"/>
        <dbReference type="ChEBI" id="CHEBI:57925"/>
        <dbReference type="ChEBI" id="CHEBI:58297"/>
        <dbReference type="ChEBI" id="CHEBI:90632"/>
    </reaction>
    <physiologicalReaction direction="left-to-right" evidence="17">
        <dbReference type="Rhea" id="RHEA:48621"/>
    </physiologicalReaction>
</comment>
<dbReference type="PANTHER" id="PTHR10250:SF26">
    <property type="entry name" value="GLUTATHIONE S-TRANSFERASE 3, MITOCHONDRIAL"/>
    <property type="match status" value="1"/>
</dbReference>
<keyword evidence="3 24" id="KW-0808">Transferase</keyword>
<evidence type="ECO:0000256" key="10">
    <source>
        <dbReference type="ARBA" id="ARBA00023136"/>
    </source>
</evidence>
<keyword evidence="5" id="KW-1000">Mitochondrion outer membrane</keyword>
<dbReference type="GO" id="GO:0005741">
    <property type="term" value="C:mitochondrial outer membrane"/>
    <property type="evidence" value="ECO:0007669"/>
    <property type="project" value="UniProtKB-SubCell"/>
</dbReference>
<dbReference type="EC" id="4.4.1.20" evidence="16"/>
<evidence type="ECO:0000256" key="22">
    <source>
        <dbReference type="ARBA" id="ARBA00076908"/>
    </source>
</evidence>
<dbReference type="GO" id="GO:0006629">
    <property type="term" value="P:lipid metabolic process"/>
    <property type="evidence" value="ECO:0007669"/>
    <property type="project" value="UniProtKB-KW"/>
</dbReference>
<evidence type="ECO:0000256" key="14">
    <source>
        <dbReference type="ARBA" id="ARBA00037884"/>
    </source>
</evidence>
<comment type="similarity">
    <text evidence="2">Belongs to the MAPEG family.</text>
</comment>
<dbReference type="AlphaFoldDB" id="R9TIN9"/>
<dbReference type="Gene3D" id="1.20.120.550">
    <property type="entry name" value="Membrane associated eicosanoid/glutathione metabolism-like domain"/>
    <property type="match status" value="1"/>
</dbReference>
<accession>R9TIN9</accession>
<evidence type="ECO:0000256" key="21">
    <source>
        <dbReference type="ARBA" id="ARBA00075145"/>
    </source>
</evidence>
<comment type="subcellular location">
    <subcellularLocation>
        <location evidence="1">Mitochondrion outer membrane</location>
        <topology evidence="1">Multi-pass membrane protein</topology>
    </subcellularLocation>
</comment>
<dbReference type="InterPro" id="IPR050997">
    <property type="entry name" value="MAPEG"/>
</dbReference>
<organism evidence="24">
    <name type="scientific">Acartia pacifica</name>
    <name type="common">Copepod</name>
    <dbReference type="NCBI Taxonomy" id="335913"/>
    <lineage>
        <taxon>Eukaryota</taxon>
        <taxon>Metazoa</taxon>
        <taxon>Ecdysozoa</taxon>
        <taxon>Arthropoda</taxon>
        <taxon>Crustacea</taxon>
        <taxon>Multicrustacea</taxon>
        <taxon>Hexanauplia</taxon>
        <taxon>Copepoda</taxon>
        <taxon>Calanoida</taxon>
        <taxon>Acartiidae</taxon>
        <taxon>Acartia</taxon>
    </lineage>
</organism>
<keyword evidence="13" id="KW-0449">Lipoprotein</keyword>
<evidence type="ECO:0000256" key="6">
    <source>
        <dbReference type="ARBA" id="ARBA00022989"/>
    </source>
</evidence>
<dbReference type="GO" id="GO:0005783">
    <property type="term" value="C:endoplasmic reticulum"/>
    <property type="evidence" value="ECO:0007669"/>
    <property type="project" value="TreeGrafter"/>
</dbReference>
<dbReference type="GO" id="GO:0004364">
    <property type="term" value="F:glutathione transferase activity"/>
    <property type="evidence" value="ECO:0007669"/>
    <property type="project" value="TreeGrafter"/>
</dbReference>
<comment type="pathway">
    <text evidence="15">Lipid metabolism; arachidonate metabolism.</text>
</comment>
<keyword evidence="4 23" id="KW-0812">Transmembrane</keyword>
<evidence type="ECO:0000256" key="16">
    <source>
        <dbReference type="ARBA" id="ARBA00039056"/>
    </source>
</evidence>
<evidence type="ECO:0000256" key="12">
    <source>
        <dbReference type="ARBA" id="ARBA00023239"/>
    </source>
</evidence>
<evidence type="ECO:0000256" key="8">
    <source>
        <dbReference type="ARBA" id="ARBA00023098"/>
    </source>
</evidence>
<evidence type="ECO:0000256" key="15">
    <source>
        <dbReference type="ARBA" id="ARBA00037916"/>
    </source>
</evidence>
<comment type="catalytic activity">
    <reaction evidence="18">
        <text>leukotriene C4 = leukotriene A4 + glutathione</text>
        <dbReference type="Rhea" id="RHEA:17617"/>
        <dbReference type="ChEBI" id="CHEBI:57463"/>
        <dbReference type="ChEBI" id="CHEBI:57925"/>
        <dbReference type="ChEBI" id="CHEBI:57973"/>
        <dbReference type="EC" id="4.4.1.20"/>
    </reaction>
    <physiologicalReaction direction="right-to-left" evidence="18">
        <dbReference type="Rhea" id="RHEA:17619"/>
    </physiologicalReaction>
</comment>
<dbReference type="InterPro" id="IPR023352">
    <property type="entry name" value="MAPEG-like_dom_sf"/>
</dbReference>
<keyword evidence="9" id="KW-0496">Mitochondrion</keyword>
<dbReference type="GO" id="GO:0004464">
    <property type="term" value="F:leukotriene-C4 synthase activity"/>
    <property type="evidence" value="ECO:0007669"/>
    <property type="project" value="UniProtKB-EC"/>
</dbReference>
<evidence type="ECO:0000256" key="2">
    <source>
        <dbReference type="ARBA" id="ARBA00010459"/>
    </source>
</evidence>
<keyword evidence="8" id="KW-0443">Lipid metabolism</keyword>
<evidence type="ECO:0000256" key="18">
    <source>
        <dbReference type="ARBA" id="ARBA00049298"/>
    </source>
</evidence>
<protein>
    <recommendedName>
        <fullName evidence="20">Glutathione S-transferase 3, mitochondrial</fullName>
        <ecNumber evidence="16">4.4.1.20</ecNumber>
    </recommendedName>
    <alternativeName>
        <fullName evidence="21">Glutathione peroxidase MGST3</fullName>
    </alternativeName>
    <alternativeName>
        <fullName evidence="22">LTC4 synthase MGST3</fullName>
    </alternativeName>
</protein>
<evidence type="ECO:0000256" key="19">
    <source>
        <dbReference type="ARBA" id="ARBA00051411"/>
    </source>
</evidence>
<proteinExistence type="evidence at transcript level"/>